<proteinExistence type="predicted"/>
<reference evidence="1 2" key="1">
    <citation type="journal article" date="2012" name="PLoS Pathog.">
        <title>Diverse lifestyles and strategies of plant pathogenesis encoded in the genomes of eighteen Dothideomycetes fungi.</title>
        <authorList>
            <person name="Ohm R.A."/>
            <person name="Feau N."/>
            <person name="Henrissat B."/>
            <person name="Schoch C.L."/>
            <person name="Horwitz B.A."/>
            <person name="Barry K.W."/>
            <person name="Condon B.J."/>
            <person name="Copeland A.C."/>
            <person name="Dhillon B."/>
            <person name="Glaser F."/>
            <person name="Hesse C.N."/>
            <person name="Kosti I."/>
            <person name="LaButti K."/>
            <person name="Lindquist E.A."/>
            <person name="Lucas S."/>
            <person name="Salamov A.A."/>
            <person name="Bradshaw R.E."/>
            <person name="Ciuffetti L."/>
            <person name="Hamelin R.C."/>
            <person name="Kema G.H.J."/>
            <person name="Lawrence C."/>
            <person name="Scott J.A."/>
            <person name="Spatafora J.W."/>
            <person name="Turgeon B.G."/>
            <person name="de Wit P.J.G.M."/>
            <person name="Zhong S."/>
            <person name="Goodwin S.B."/>
            <person name="Grigoriev I.V."/>
        </authorList>
    </citation>
    <scope>NUCLEOTIDE SEQUENCE [LARGE SCALE GENOMIC DNA]</scope>
    <source>
        <strain evidence="1 2">UAMH 10762</strain>
    </source>
</reference>
<name>M2N7J1_BAUPA</name>
<accession>M2N7J1</accession>
<evidence type="ECO:0000313" key="2">
    <source>
        <dbReference type="Proteomes" id="UP000011761"/>
    </source>
</evidence>
<dbReference type="HOGENOM" id="CLU_1517607_0_0_1"/>
<dbReference type="EMBL" id="KB445551">
    <property type="protein sequence ID" value="EMD00054.1"/>
    <property type="molecule type" value="Genomic_DNA"/>
</dbReference>
<dbReference type="KEGG" id="bcom:BAUCODRAFT_30502"/>
<gene>
    <name evidence="1" type="ORF">BAUCODRAFT_30502</name>
</gene>
<dbReference type="RefSeq" id="XP_007672554.1">
    <property type="nucleotide sequence ID" value="XM_007674364.1"/>
</dbReference>
<protein>
    <submittedName>
        <fullName evidence="1">Uncharacterized protein</fullName>
    </submittedName>
</protein>
<dbReference type="GeneID" id="19111243"/>
<sequence length="177" mass="20337">MQCDQRSHGERLCCHKVSDNVSPTSVTVPWQGAHDHPSCGANGQYPHRYKPDVLGYRPHRSLQWTIASTCEAQFQRFTVRRGRSVFAPPWRVRDYDYQGLVYCCPGERLRDRRACHARPTLFAPCSSIGRVCKPALRPPSHRSFAPRKWIASILRLTVRALSTLDNRRFCRKGESLC</sequence>
<dbReference type="AlphaFoldDB" id="M2N7J1"/>
<dbReference type="Proteomes" id="UP000011761">
    <property type="component" value="Unassembled WGS sequence"/>
</dbReference>
<evidence type="ECO:0000313" key="1">
    <source>
        <dbReference type="EMBL" id="EMD00054.1"/>
    </source>
</evidence>
<keyword evidence="2" id="KW-1185">Reference proteome</keyword>
<organism evidence="1 2">
    <name type="scientific">Baudoinia panamericana (strain UAMH 10762)</name>
    <name type="common">Angels' share fungus</name>
    <name type="synonym">Baudoinia compniacensis (strain UAMH 10762)</name>
    <dbReference type="NCBI Taxonomy" id="717646"/>
    <lineage>
        <taxon>Eukaryota</taxon>
        <taxon>Fungi</taxon>
        <taxon>Dikarya</taxon>
        <taxon>Ascomycota</taxon>
        <taxon>Pezizomycotina</taxon>
        <taxon>Dothideomycetes</taxon>
        <taxon>Dothideomycetidae</taxon>
        <taxon>Mycosphaerellales</taxon>
        <taxon>Teratosphaeriaceae</taxon>
        <taxon>Baudoinia</taxon>
    </lineage>
</organism>